<protein>
    <submittedName>
        <fullName evidence="1">N-formylglutamate deformylase</fullName>
        <ecNumber evidence="1">3.5.1.68</ecNumber>
    </submittedName>
</protein>
<evidence type="ECO:0000313" key="2">
    <source>
        <dbReference type="Proteomes" id="UP000306575"/>
    </source>
</evidence>
<dbReference type="InterPro" id="IPR010247">
    <property type="entry name" value="HutG_amidohyd"/>
</dbReference>
<dbReference type="Proteomes" id="UP000306575">
    <property type="component" value="Unassembled WGS sequence"/>
</dbReference>
<name>A0A4V6F0L6_9RHOB</name>
<dbReference type="EMBL" id="SULI01000039">
    <property type="protein sequence ID" value="TKZ15761.1"/>
    <property type="molecule type" value="Genomic_DNA"/>
</dbReference>
<keyword evidence="2" id="KW-1185">Reference proteome</keyword>
<sequence length="276" mass="30599">MNFNNEKGQAMAASNLMTLVTGSKPVLLNVPHAGKLLPSDIKSRLRKDALELKDTDWHMDQMALACTDLGVSVLAANYSRYVVDLNRSVEDTPLYAGPTTGLVSQIDFDGSPLYLEGQAPDTDDVQARIQSYWAPYHQVLETEIQRIKSQFGICILVDLHSIRSQVPRLFDGVLPDFNLGTNSGASTAARFEARAENSLQSGRYSFVKNGRFKGGYITRHYGQPNENVHALQLEIAQATYMEERAPWDLVHGEADKLKIAIKDLVSTLLDEVDTNT</sequence>
<dbReference type="SUPFAM" id="SSF53187">
    <property type="entry name" value="Zn-dependent exopeptidases"/>
    <property type="match status" value="1"/>
</dbReference>
<accession>A0A4V6F0L6</accession>
<dbReference type="OrthoDB" id="8716700at2"/>
<gene>
    <name evidence="1" type="primary">hutG</name>
    <name evidence="1" type="ORF">FAP39_16905</name>
</gene>
<dbReference type="Gene3D" id="3.40.630.40">
    <property type="entry name" value="Zn-dependent exopeptidases"/>
    <property type="match status" value="1"/>
</dbReference>
<dbReference type="Pfam" id="PF05013">
    <property type="entry name" value="FGase"/>
    <property type="match status" value="1"/>
</dbReference>
<proteinExistence type="predicted"/>
<comment type="caution">
    <text evidence="1">The sequence shown here is derived from an EMBL/GenBank/DDBJ whole genome shotgun (WGS) entry which is preliminary data.</text>
</comment>
<dbReference type="AlphaFoldDB" id="A0A4V6F0L6"/>
<organism evidence="1 2">
    <name type="scientific">Shimia litoralis</name>
    <dbReference type="NCBI Taxonomy" id="420403"/>
    <lineage>
        <taxon>Bacteria</taxon>
        <taxon>Pseudomonadati</taxon>
        <taxon>Pseudomonadota</taxon>
        <taxon>Alphaproteobacteria</taxon>
        <taxon>Rhodobacterales</taxon>
        <taxon>Roseobacteraceae</taxon>
    </lineage>
</organism>
<dbReference type="InterPro" id="IPR007709">
    <property type="entry name" value="N-FG_amidohydro"/>
</dbReference>
<keyword evidence="1" id="KW-0378">Hydrolase</keyword>
<reference evidence="1 2" key="1">
    <citation type="submission" date="2019-04" db="EMBL/GenBank/DDBJ databases">
        <title>Genome sequence of Pelagicola litoralis CL-ES2.</title>
        <authorList>
            <person name="Cao J."/>
        </authorList>
    </citation>
    <scope>NUCLEOTIDE SEQUENCE [LARGE SCALE GENOMIC DNA]</scope>
    <source>
        <strain evidence="1 2">CL-ES2</strain>
    </source>
</reference>
<dbReference type="GO" id="GO:0050129">
    <property type="term" value="F:N-formylglutamate deformylase activity"/>
    <property type="evidence" value="ECO:0007669"/>
    <property type="project" value="UniProtKB-EC"/>
</dbReference>
<dbReference type="EC" id="3.5.1.68" evidence="1"/>
<evidence type="ECO:0000313" key="1">
    <source>
        <dbReference type="EMBL" id="TKZ15761.1"/>
    </source>
</evidence>
<dbReference type="NCBIfam" id="TIGR02017">
    <property type="entry name" value="hutG_amidohyd"/>
    <property type="match status" value="1"/>
</dbReference>